<dbReference type="Proteomes" id="UP001596312">
    <property type="component" value="Unassembled WGS sequence"/>
</dbReference>
<dbReference type="AlphaFoldDB" id="A0ABD5UY00"/>
<dbReference type="RefSeq" id="WP_340602495.1">
    <property type="nucleotide sequence ID" value="NZ_JBBMXV010000001.1"/>
</dbReference>
<gene>
    <name evidence="2" type="ORF">ACFQGH_02140</name>
</gene>
<protein>
    <submittedName>
        <fullName evidence="2">Zinc ribbon domain-containing protein</fullName>
    </submittedName>
</protein>
<keyword evidence="1" id="KW-1133">Transmembrane helix</keyword>
<comment type="caution">
    <text evidence="2">The sequence shown here is derived from an EMBL/GenBank/DDBJ whole genome shotgun (WGS) entry which is preliminary data.</text>
</comment>
<keyword evidence="1" id="KW-0812">Transmembrane</keyword>
<accession>A0ABD5UY00</accession>
<evidence type="ECO:0000313" key="3">
    <source>
        <dbReference type="Proteomes" id="UP001596312"/>
    </source>
</evidence>
<evidence type="ECO:0000256" key="1">
    <source>
        <dbReference type="SAM" id="Phobius"/>
    </source>
</evidence>
<proteinExistence type="predicted"/>
<evidence type="ECO:0000313" key="2">
    <source>
        <dbReference type="EMBL" id="MFC6903995.1"/>
    </source>
</evidence>
<keyword evidence="3" id="KW-1185">Reference proteome</keyword>
<organism evidence="2 3">
    <name type="scientific">Halalkalicoccus tibetensis</name>
    <dbReference type="NCBI Taxonomy" id="175632"/>
    <lineage>
        <taxon>Archaea</taxon>
        <taxon>Methanobacteriati</taxon>
        <taxon>Methanobacteriota</taxon>
        <taxon>Stenosarchaea group</taxon>
        <taxon>Halobacteria</taxon>
        <taxon>Halobacteriales</taxon>
        <taxon>Halococcaceae</taxon>
        <taxon>Halalkalicoccus</taxon>
    </lineage>
</organism>
<reference evidence="2 3" key="1">
    <citation type="journal article" date="2019" name="Int. J. Syst. Evol. Microbiol.">
        <title>The Global Catalogue of Microorganisms (GCM) 10K type strain sequencing project: providing services to taxonomists for standard genome sequencing and annotation.</title>
        <authorList>
            <consortium name="The Broad Institute Genomics Platform"/>
            <consortium name="The Broad Institute Genome Sequencing Center for Infectious Disease"/>
            <person name="Wu L."/>
            <person name="Ma J."/>
        </authorList>
    </citation>
    <scope>NUCLEOTIDE SEQUENCE [LARGE SCALE GENOMIC DNA]</scope>
    <source>
        <strain evidence="2 3">CGMCC 1.3240</strain>
    </source>
</reference>
<keyword evidence="1" id="KW-0472">Membrane</keyword>
<feature type="transmembrane region" description="Helical" evidence="1">
    <location>
        <begin position="57"/>
        <end position="76"/>
    </location>
</feature>
<feature type="transmembrane region" description="Helical" evidence="1">
    <location>
        <begin position="33"/>
        <end position="51"/>
    </location>
</feature>
<sequence>MDISSRKRPWLAAALAFPVTGLGHLYLRRWRRAAGWLLLVAAAAVVLAPGVESPSVLVGASFQAVPLFVLVWLSALDAYMVAYRQNLVGDIDSERRCSRCYRTQGMDIGFCEWCGDEVSGADLRDGRR</sequence>
<dbReference type="EMBL" id="JBHSXQ010000001">
    <property type="protein sequence ID" value="MFC6903995.1"/>
    <property type="molecule type" value="Genomic_DNA"/>
</dbReference>
<name>A0ABD5UY00_9EURY</name>